<keyword evidence="3" id="KW-0732">Signal</keyword>
<comment type="caution">
    <text evidence="4">The sequence shown here is derived from an EMBL/GenBank/DDBJ whole genome shotgun (WGS) entry which is preliminary data.</text>
</comment>
<dbReference type="GO" id="GO:0009820">
    <property type="term" value="P:alkaloid metabolic process"/>
    <property type="evidence" value="ECO:0007669"/>
    <property type="project" value="InterPro"/>
</dbReference>
<accession>A0A9P6CDD7</accession>
<keyword evidence="2" id="KW-0808">Transferase</keyword>
<dbReference type="PANTHER" id="PTHR40627:SF4">
    <property type="entry name" value="PRENYLTRANSFERASE ASQH1-RELATED"/>
    <property type="match status" value="1"/>
</dbReference>
<gene>
    <name evidence="4" type="ORF">BDZ94DRAFT_1290673</name>
</gene>
<feature type="chain" id="PRO_5040370812" evidence="3">
    <location>
        <begin position="27"/>
        <end position="371"/>
    </location>
</feature>
<dbReference type="InterPro" id="IPR033964">
    <property type="entry name" value="ABBA"/>
</dbReference>
<dbReference type="GO" id="GO:0016765">
    <property type="term" value="F:transferase activity, transferring alkyl or aryl (other than methyl) groups"/>
    <property type="evidence" value="ECO:0007669"/>
    <property type="project" value="InterPro"/>
</dbReference>
<dbReference type="PANTHER" id="PTHR40627">
    <property type="entry name" value="INDOLE PRENYLTRANSFERASE TDIB-RELATED"/>
    <property type="match status" value="1"/>
</dbReference>
<dbReference type="NCBIfam" id="TIGR03429">
    <property type="entry name" value="arom_pren_DMATS"/>
    <property type="match status" value="1"/>
</dbReference>
<keyword evidence="5" id="KW-1185">Reference proteome</keyword>
<dbReference type="InterPro" id="IPR017795">
    <property type="entry name" value="ABBA_NscD-like"/>
</dbReference>
<protein>
    <submittedName>
        <fullName evidence="4">Aromatic prenyltransferase</fullName>
    </submittedName>
</protein>
<dbReference type="Proteomes" id="UP000807353">
    <property type="component" value="Unassembled WGS sequence"/>
</dbReference>
<dbReference type="SFLD" id="SFLDS00036">
    <property type="entry name" value="Aromatic_Prenyltransferase"/>
    <property type="match status" value="1"/>
</dbReference>
<dbReference type="Pfam" id="PF11991">
    <property type="entry name" value="Trp_DMAT"/>
    <property type="match status" value="1"/>
</dbReference>
<dbReference type="OrthoDB" id="3354387at2759"/>
<feature type="signal peptide" evidence="3">
    <location>
        <begin position="1"/>
        <end position="26"/>
    </location>
</feature>
<dbReference type="AlphaFoldDB" id="A0A9P6CDD7"/>
<dbReference type="SFLD" id="SFLDG01162">
    <property type="entry name" value="I"/>
    <property type="match status" value="1"/>
</dbReference>
<evidence type="ECO:0000313" key="4">
    <source>
        <dbReference type="EMBL" id="KAF9461632.1"/>
    </source>
</evidence>
<evidence type="ECO:0000256" key="2">
    <source>
        <dbReference type="ARBA" id="ARBA00022679"/>
    </source>
</evidence>
<dbReference type="CDD" id="cd13929">
    <property type="entry name" value="PT-DMATS_CymD"/>
    <property type="match status" value="1"/>
</dbReference>
<evidence type="ECO:0000256" key="3">
    <source>
        <dbReference type="SAM" id="SignalP"/>
    </source>
</evidence>
<dbReference type="EMBL" id="MU150281">
    <property type="protein sequence ID" value="KAF9461632.1"/>
    <property type="molecule type" value="Genomic_DNA"/>
</dbReference>
<comment type="similarity">
    <text evidence="1">Belongs to the tryptophan dimethylallyltransferase family.</text>
</comment>
<proteinExistence type="inferred from homology"/>
<sequence length="371" mass="41298">MDIARALLSFLACFLLIGIRGGPSYGLYPKEFTQSPPKSYMGDDCSPIEFSWVITKDHQDTIRFTVEPLSCTDGSPTKSTSWMATLNSLACHGLNDQNDLTWPQICFNTLVASGNGTPISSQHVSQFSIGADFTRAGIVGKAYFLPHIRSQYTGVSPTEIVSECMRQLNLHSQWGKVSSYIATLPDDRCATPEIVAVDCVHRSKNRAKIYLRTRSRNLRDLKALFTLGGALDSPSVRESMECFEHLWSLLFGNIAATTDLVPTNPAHYASGFVVYFELSLNHPDPAPKIYLPVRHYCSNDETIGNALAKYYKDIGNEEISKKYVKCIQEIFCHRPLSLRTGIHTYVGCAARKNGAQVSIYYSPEVFAPERI</sequence>
<organism evidence="4 5">
    <name type="scientific">Collybia nuda</name>
    <dbReference type="NCBI Taxonomy" id="64659"/>
    <lineage>
        <taxon>Eukaryota</taxon>
        <taxon>Fungi</taxon>
        <taxon>Dikarya</taxon>
        <taxon>Basidiomycota</taxon>
        <taxon>Agaricomycotina</taxon>
        <taxon>Agaricomycetes</taxon>
        <taxon>Agaricomycetidae</taxon>
        <taxon>Agaricales</taxon>
        <taxon>Tricholomatineae</taxon>
        <taxon>Clitocybaceae</taxon>
        <taxon>Collybia</taxon>
    </lineage>
</organism>
<name>A0A9P6CDD7_9AGAR</name>
<evidence type="ECO:0000256" key="1">
    <source>
        <dbReference type="ARBA" id="ARBA00010209"/>
    </source>
</evidence>
<reference evidence="4" key="1">
    <citation type="submission" date="2020-11" db="EMBL/GenBank/DDBJ databases">
        <authorList>
            <consortium name="DOE Joint Genome Institute"/>
            <person name="Ahrendt S."/>
            <person name="Riley R."/>
            <person name="Andreopoulos W."/>
            <person name="Labutti K."/>
            <person name="Pangilinan J."/>
            <person name="Ruiz-Duenas F.J."/>
            <person name="Barrasa J.M."/>
            <person name="Sanchez-Garcia M."/>
            <person name="Camarero S."/>
            <person name="Miyauchi S."/>
            <person name="Serrano A."/>
            <person name="Linde D."/>
            <person name="Babiker R."/>
            <person name="Drula E."/>
            <person name="Ayuso-Fernandez I."/>
            <person name="Pacheco R."/>
            <person name="Padilla G."/>
            <person name="Ferreira P."/>
            <person name="Barriuso J."/>
            <person name="Kellner H."/>
            <person name="Castanera R."/>
            <person name="Alfaro M."/>
            <person name="Ramirez L."/>
            <person name="Pisabarro A.G."/>
            <person name="Kuo A."/>
            <person name="Tritt A."/>
            <person name="Lipzen A."/>
            <person name="He G."/>
            <person name="Yan M."/>
            <person name="Ng V."/>
            <person name="Cullen D."/>
            <person name="Martin F."/>
            <person name="Rosso M.-N."/>
            <person name="Henrissat B."/>
            <person name="Hibbett D."/>
            <person name="Martinez A.T."/>
            <person name="Grigoriev I.V."/>
        </authorList>
    </citation>
    <scope>NUCLEOTIDE SEQUENCE</scope>
    <source>
        <strain evidence="4">CBS 247.69</strain>
    </source>
</reference>
<evidence type="ECO:0000313" key="5">
    <source>
        <dbReference type="Proteomes" id="UP000807353"/>
    </source>
</evidence>